<proteinExistence type="predicted"/>
<reference evidence="5" key="1">
    <citation type="journal article" date="2019" name="Int. J. Syst. Evol. Microbiol.">
        <title>The Global Catalogue of Microorganisms (GCM) 10K type strain sequencing project: providing services to taxonomists for standard genome sequencing and annotation.</title>
        <authorList>
            <consortium name="The Broad Institute Genomics Platform"/>
            <consortium name="The Broad Institute Genome Sequencing Center for Infectious Disease"/>
            <person name="Wu L."/>
            <person name="Ma J."/>
        </authorList>
    </citation>
    <scope>NUCLEOTIDE SEQUENCE [LARGE SCALE GENOMIC DNA]</scope>
    <source>
        <strain evidence="5">JCM 19125</strain>
    </source>
</reference>
<keyword evidence="2" id="KW-0677">Repeat</keyword>
<dbReference type="RefSeq" id="WP_345580185.1">
    <property type="nucleotide sequence ID" value="NZ_BAABLV010000018.1"/>
</dbReference>
<dbReference type="PANTHER" id="PTHR46652">
    <property type="entry name" value="LEUCINE-RICH REPEAT AND IQ DOMAIN-CONTAINING PROTEIN 1-RELATED"/>
    <property type="match status" value="1"/>
</dbReference>
<evidence type="ECO:0000256" key="3">
    <source>
        <dbReference type="SAM" id="SignalP"/>
    </source>
</evidence>
<gene>
    <name evidence="4" type="ORF">GCM10025789_10990</name>
</gene>
<evidence type="ECO:0008006" key="6">
    <source>
        <dbReference type="Google" id="ProtNLM"/>
    </source>
</evidence>
<evidence type="ECO:0000256" key="2">
    <source>
        <dbReference type="ARBA" id="ARBA00022737"/>
    </source>
</evidence>
<protein>
    <recommendedName>
        <fullName evidence="6">Leucine-rich repeat domain-containing protein</fullName>
    </recommendedName>
</protein>
<name>A0ABP9F6D0_9ACTN</name>
<dbReference type="PRINTS" id="PR00019">
    <property type="entry name" value="LEURICHRPT"/>
</dbReference>
<dbReference type="EMBL" id="BAABLV010000018">
    <property type="protein sequence ID" value="GAA4895332.1"/>
    <property type="molecule type" value="Genomic_DNA"/>
</dbReference>
<accession>A0ABP9F6D0</accession>
<keyword evidence="1" id="KW-0433">Leucine-rich repeat</keyword>
<organism evidence="4 5">
    <name type="scientific">Tessaracoccus lubricantis</name>
    <dbReference type="NCBI Taxonomy" id="545543"/>
    <lineage>
        <taxon>Bacteria</taxon>
        <taxon>Bacillati</taxon>
        <taxon>Actinomycetota</taxon>
        <taxon>Actinomycetes</taxon>
        <taxon>Propionibacteriales</taxon>
        <taxon>Propionibacteriaceae</taxon>
        <taxon>Tessaracoccus</taxon>
    </lineage>
</organism>
<dbReference type="Gene3D" id="3.80.10.10">
    <property type="entry name" value="Ribonuclease Inhibitor"/>
    <property type="match status" value="1"/>
</dbReference>
<dbReference type="InterPro" id="IPR032675">
    <property type="entry name" value="LRR_dom_sf"/>
</dbReference>
<feature type="chain" id="PRO_5045943343" description="Leucine-rich repeat domain-containing protein" evidence="3">
    <location>
        <begin position="26"/>
        <end position="331"/>
    </location>
</feature>
<keyword evidence="5" id="KW-1185">Reference proteome</keyword>
<dbReference type="Pfam" id="PF13855">
    <property type="entry name" value="LRR_8"/>
    <property type="match status" value="1"/>
</dbReference>
<dbReference type="PANTHER" id="PTHR46652:SF3">
    <property type="entry name" value="LEUCINE-RICH REPEAT-CONTAINING PROTEIN 9"/>
    <property type="match status" value="1"/>
</dbReference>
<dbReference type="InterPro" id="IPR001611">
    <property type="entry name" value="Leu-rich_rpt"/>
</dbReference>
<evidence type="ECO:0000313" key="4">
    <source>
        <dbReference type="EMBL" id="GAA4895332.1"/>
    </source>
</evidence>
<dbReference type="Proteomes" id="UP001501521">
    <property type="component" value="Unassembled WGS sequence"/>
</dbReference>
<dbReference type="InterPro" id="IPR050836">
    <property type="entry name" value="SDS22/Internalin_LRR"/>
</dbReference>
<sequence length="331" mass="35508">MTNRIKNLAALGAGFALTAAGFVFATQPAQAEVDIYITPGNHNVNNRQWRTTCEPYSQTERCRTEIMATVVKYEDGKFVQTTDWAFNNLTYKASPRSLWAGNPLGYTGAWTATDGRKWRTECDTPATGRGGCRSYIEADVIASTPGGYEWQRQWIFNNMVRFSTPGTPGPTGPSDPSEVKGIDLDLIVDANLRECIEAAIAADTVVDATVDLTVLDCSGLGIVSLEGLDQLTGLVDLNLGGNAIVDLSVLKSLVDLEVLDLSNNSIVELSALDGLVKLDVLNLSGNDITNPSALVTLTGLTTLDLSDNEIPLALRAVLDVLVALGVNIIWT</sequence>
<comment type="caution">
    <text evidence="4">The sequence shown here is derived from an EMBL/GenBank/DDBJ whole genome shotgun (WGS) entry which is preliminary data.</text>
</comment>
<feature type="signal peptide" evidence="3">
    <location>
        <begin position="1"/>
        <end position="25"/>
    </location>
</feature>
<evidence type="ECO:0000313" key="5">
    <source>
        <dbReference type="Proteomes" id="UP001501521"/>
    </source>
</evidence>
<dbReference type="PROSITE" id="PS51450">
    <property type="entry name" value="LRR"/>
    <property type="match status" value="3"/>
</dbReference>
<evidence type="ECO:0000256" key="1">
    <source>
        <dbReference type="ARBA" id="ARBA00022614"/>
    </source>
</evidence>
<dbReference type="SUPFAM" id="SSF52058">
    <property type="entry name" value="L domain-like"/>
    <property type="match status" value="1"/>
</dbReference>
<keyword evidence="3" id="KW-0732">Signal</keyword>